<feature type="transmembrane region" description="Helical" evidence="6">
    <location>
        <begin position="334"/>
        <end position="357"/>
    </location>
</feature>
<dbReference type="InterPro" id="IPR050833">
    <property type="entry name" value="Poly_Biosynth_Transport"/>
</dbReference>
<dbReference type="GO" id="GO:0005886">
    <property type="term" value="C:plasma membrane"/>
    <property type="evidence" value="ECO:0007669"/>
    <property type="project" value="UniProtKB-SubCell"/>
</dbReference>
<feature type="transmembrane region" description="Helical" evidence="6">
    <location>
        <begin position="127"/>
        <end position="145"/>
    </location>
</feature>
<evidence type="ECO:0000256" key="5">
    <source>
        <dbReference type="ARBA" id="ARBA00023136"/>
    </source>
</evidence>
<keyword evidence="4 6" id="KW-1133">Transmembrane helix</keyword>
<dbReference type="Proteomes" id="UP000290408">
    <property type="component" value="Chromosome"/>
</dbReference>
<keyword evidence="8" id="KW-1185">Reference proteome</keyword>
<dbReference type="PANTHER" id="PTHR30250">
    <property type="entry name" value="PST FAMILY PREDICTED COLANIC ACID TRANSPORTER"/>
    <property type="match status" value="1"/>
</dbReference>
<feature type="transmembrane region" description="Helical" evidence="6">
    <location>
        <begin position="209"/>
        <end position="229"/>
    </location>
</feature>
<name>A0A4P6MP43_9MICO</name>
<evidence type="ECO:0000256" key="2">
    <source>
        <dbReference type="ARBA" id="ARBA00022475"/>
    </source>
</evidence>
<comment type="subcellular location">
    <subcellularLocation>
        <location evidence="1">Cell membrane</location>
        <topology evidence="1">Multi-pass membrane protein</topology>
    </subcellularLocation>
</comment>
<sequence>MGAAGSVAGRAAAHHRLLRCAAHVVTGALDVPPPARRGVGQGLINGTAWTVVHVAVSVPIAFLANVVVARSLGAVDYGRLAILTMILALATAAASLGVGSALMQFVTKASEAGRTHDVDRLVSGAQGYNIFVAAPLVAVVVAVVVDVPWPFLLLAIVFGIFGPAVLQAGPILLATQHRSDRAAQIAMISNLVTQVIVVTTVLVRPTASAVWTARIVATGVLMSLPLLALTPRLRRAALRPRTPWSLPRDFWIFAIPTGAAVLVSQLVTDRVQIFFLEWLDDSVTVGLYALAFGLAVQILAPVQAAVGPLLPAFAALRERGEEHARGGLLRVTRVAAIMAGVVLSCGLPALGALIPWIYGVQFAASADYFVVMSCAAGIVIVGSGSYASLMARLRGGSYLRINLVALVSMAAVALASIPWWGAWGAVASMVVGTLVRALLMVVLEMRAYEVDRSEMARAFAPVLAAIVAIHVVWFGWMAHVSAPAWISSPVGGLLSLTLFILAVRVSRTGLTTSDREALVKAVPGRLRRPARMCVGLVSDPRRHE</sequence>
<keyword evidence="5 6" id="KW-0472">Membrane</keyword>
<dbReference type="Pfam" id="PF01943">
    <property type="entry name" value="Polysacc_synt"/>
    <property type="match status" value="1"/>
</dbReference>
<evidence type="ECO:0000256" key="4">
    <source>
        <dbReference type="ARBA" id="ARBA00022989"/>
    </source>
</evidence>
<protein>
    <submittedName>
        <fullName evidence="7">Lipopolysaccharide biosynthesis protein</fullName>
    </submittedName>
</protein>
<feature type="transmembrane region" description="Helical" evidence="6">
    <location>
        <begin position="401"/>
        <end position="420"/>
    </location>
</feature>
<evidence type="ECO:0000256" key="6">
    <source>
        <dbReference type="SAM" id="Phobius"/>
    </source>
</evidence>
<dbReference type="InterPro" id="IPR002797">
    <property type="entry name" value="Polysacc_synth"/>
</dbReference>
<proteinExistence type="predicted"/>
<feature type="transmembrane region" description="Helical" evidence="6">
    <location>
        <begin position="455"/>
        <end position="476"/>
    </location>
</feature>
<dbReference type="EMBL" id="CP036164">
    <property type="protein sequence ID" value="QBF45281.1"/>
    <property type="molecule type" value="Genomic_DNA"/>
</dbReference>
<reference evidence="7 8" key="1">
    <citation type="submission" date="2019-02" db="EMBL/GenBank/DDBJ databases">
        <title>Genomic data mining of an Antarctic deep-sea actinobacterium, Janibacterlimosus P3-3-X1.</title>
        <authorList>
            <person name="Liao L."/>
            <person name="Chen B."/>
        </authorList>
    </citation>
    <scope>NUCLEOTIDE SEQUENCE [LARGE SCALE GENOMIC DNA]</scope>
    <source>
        <strain evidence="7 8">P3-3-X1</strain>
    </source>
</reference>
<feature type="transmembrane region" description="Helical" evidence="6">
    <location>
        <begin position="46"/>
        <end position="68"/>
    </location>
</feature>
<gene>
    <name evidence="7" type="ORF">EXU32_02760</name>
</gene>
<feature type="transmembrane region" description="Helical" evidence="6">
    <location>
        <begin position="151"/>
        <end position="173"/>
    </location>
</feature>
<dbReference type="KEGG" id="jli:EXU32_02760"/>
<feature type="transmembrane region" description="Helical" evidence="6">
    <location>
        <begin position="250"/>
        <end position="267"/>
    </location>
</feature>
<dbReference type="OrthoDB" id="4855121at2"/>
<keyword evidence="2" id="KW-1003">Cell membrane</keyword>
<evidence type="ECO:0000256" key="1">
    <source>
        <dbReference type="ARBA" id="ARBA00004651"/>
    </source>
</evidence>
<feature type="transmembrane region" description="Helical" evidence="6">
    <location>
        <begin position="80"/>
        <end position="106"/>
    </location>
</feature>
<feature type="transmembrane region" description="Helical" evidence="6">
    <location>
        <begin position="482"/>
        <end position="503"/>
    </location>
</feature>
<evidence type="ECO:0000313" key="8">
    <source>
        <dbReference type="Proteomes" id="UP000290408"/>
    </source>
</evidence>
<feature type="transmembrane region" description="Helical" evidence="6">
    <location>
        <begin position="287"/>
        <end position="313"/>
    </location>
</feature>
<evidence type="ECO:0000313" key="7">
    <source>
        <dbReference type="EMBL" id="QBF45281.1"/>
    </source>
</evidence>
<dbReference type="PANTHER" id="PTHR30250:SF26">
    <property type="entry name" value="PSMA PROTEIN"/>
    <property type="match status" value="1"/>
</dbReference>
<feature type="transmembrane region" description="Helical" evidence="6">
    <location>
        <begin position="426"/>
        <end position="443"/>
    </location>
</feature>
<accession>A0A4P6MP43</accession>
<feature type="transmembrane region" description="Helical" evidence="6">
    <location>
        <begin position="369"/>
        <end position="389"/>
    </location>
</feature>
<organism evidence="7 8">
    <name type="scientific">Janibacter limosus</name>
    <dbReference type="NCBI Taxonomy" id="53458"/>
    <lineage>
        <taxon>Bacteria</taxon>
        <taxon>Bacillati</taxon>
        <taxon>Actinomycetota</taxon>
        <taxon>Actinomycetes</taxon>
        <taxon>Micrococcales</taxon>
        <taxon>Intrasporangiaceae</taxon>
        <taxon>Janibacter</taxon>
    </lineage>
</organism>
<evidence type="ECO:0000256" key="3">
    <source>
        <dbReference type="ARBA" id="ARBA00022692"/>
    </source>
</evidence>
<keyword evidence="3 6" id="KW-0812">Transmembrane</keyword>
<dbReference type="AlphaFoldDB" id="A0A4P6MP43"/>